<evidence type="ECO:0000256" key="12">
    <source>
        <dbReference type="ARBA" id="ARBA00023136"/>
    </source>
</evidence>
<evidence type="ECO:0000256" key="18">
    <source>
        <dbReference type="SAM" id="Phobius"/>
    </source>
</evidence>
<dbReference type="EMBL" id="JBBJCI010000227">
    <property type="protein sequence ID" value="KAK7238890.1"/>
    <property type="molecule type" value="Genomic_DNA"/>
</dbReference>
<feature type="region of interest" description="Disordered" evidence="17">
    <location>
        <begin position="77"/>
        <end position="123"/>
    </location>
</feature>
<dbReference type="Gene3D" id="3.90.550.10">
    <property type="entry name" value="Spore Coat Polysaccharide Biosynthesis Protein SpsA, Chain A"/>
    <property type="match status" value="1"/>
</dbReference>
<evidence type="ECO:0000313" key="19">
    <source>
        <dbReference type="EMBL" id="KAK7238890.1"/>
    </source>
</evidence>
<evidence type="ECO:0000256" key="3">
    <source>
        <dbReference type="ARBA" id="ARBA00004922"/>
    </source>
</evidence>
<dbReference type="Proteomes" id="UP001363151">
    <property type="component" value="Unassembled WGS sequence"/>
</dbReference>
<evidence type="ECO:0000313" key="20">
    <source>
        <dbReference type="Proteomes" id="UP001363151"/>
    </source>
</evidence>
<dbReference type="InterPro" id="IPR052261">
    <property type="entry name" value="Glycosyltransferase_13"/>
</dbReference>
<keyword evidence="5" id="KW-0328">Glycosyltransferase</keyword>
<evidence type="ECO:0000256" key="1">
    <source>
        <dbReference type="ARBA" id="ARBA00001936"/>
    </source>
</evidence>
<keyword evidence="7 18" id="KW-0812">Transmembrane</keyword>
<feature type="region of interest" description="Disordered" evidence="17">
    <location>
        <begin position="152"/>
        <end position="211"/>
    </location>
</feature>
<feature type="region of interest" description="Disordered" evidence="17">
    <location>
        <begin position="547"/>
        <end position="575"/>
    </location>
</feature>
<comment type="similarity">
    <text evidence="4">Belongs to the glycosyltransferase 13 family.</text>
</comment>
<keyword evidence="12 18" id="KW-0472">Membrane</keyword>
<evidence type="ECO:0000256" key="16">
    <source>
        <dbReference type="ARBA" id="ARBA00049421"/>
    </source>
</evidence>
<feature type="transmembrane region" description="Helical" evidence="18">
    <location>
        <begin position="18"/>
        <end position="37"/>
    </location>
</feature>
<keyword evidence="6" id="KW-0808">Transferase</keyword>
<keyword evidence="13" id="KW-0464">Manganese</keyword>
<evidence type="ECO:0000256" key="5">
    <source>
        <dbReference type="ARBA" id="ARBA00022676"/>
    </source>
</evidence>
<evidence type="ECO:0000256" key="7">
    <source>
        <dbReference type="ARBA" id="ARBA00022692"/>
    </source>
</evidence>
<keyword evidence="20" id="KW-1185">Reference proteome</keyword>
<comment type="subcellular location">
    <subcellularLocation>
        <location evidence="2">Golgi apparatus membrane</location>
        <topology evidence="2">Single-pass type II membrane protein</topology>
    </subcellularLocation>
</comment>
<feature type="compositionally biased region" description="Low complexity" evidence="17">
    <location>
        <begin position="555"/>
        <end position="575"/>
    </location>
</feature>
<evidence type="ECO:0000256" key="13">
    <source>
        <dbReference type="ARBA" id="ARBA00023211"/>
    </source>
</evidence>
<evidence type="ECO:0000256" key="8">
    <source>
        <dbReference type="ARBA" id="ARBA00022723"/>
    </source>
</evidence>
<dbReference type="PANTHER" id="PTHR10468:SF0">
    <property type="entry name" value="ALPHA-1,3-MANNOSYL-GLYCOPROTEIN 2-BETA-N-ACETYLGLUCOSAMINYLTRANSFERASE"/>
    <property type="match status" value="1"/>
</dbReference>
<proteinExistence type="inferred from homology"/>
<name>A0ABR1FUC4_AURAN</name>
<evidence type="ECO:0000256" key="2">
    <source>
        <dbReference type="ARBA" id="ARBA00004323"/>
    </source>
</evidence>
<evidence type="ECO:0000256" key="15">
    <source>
        <dbReference type="ARBA" id="ARBA00041712"/>
    </source>
</evidence>
<feature type="compositionally biased region" description="Basic and acidic residues" evidence="17">
    <location>
        <begin position="175"/>
        <end position="188"/>
    </location>
</feature>
<accession>A0ABR1FUC4</accession>
<evidence type="ECO:0000256" key="14">
    <source>
        <dbReference type="ARBA" id="ARBA00038949"/>
    </source>
</evidence>
<evidence type="ECO:0000256" key="6">
    <source>
        <dbReference type="ARBA" id="ARBA00022679"/>
    </source>
</evidence>
<dbReference type="Pfam" id="PF03071">
    <property type="entry name" value="GNT-I"/>
    <property type="match status" value="1"/>
</dbReference>
<organism evidence="19 20">
    <name type="scientific">Aureococcus anophagefferens</name>
    <name type="common">Harmful bloom alga</name>
    <dbReference type="NCBI Taxonomy" id="44056"/>
    <lineage>
        <taxon>Eukaryota</taxon>
        <taxon>Sar</taxon>
        <taxon>Stramenopiles</taxon>
        <taxon>Ochrophyta</taxon>
        <taxon>Pelagophyceae</taxon>
        <taxon>Pelagomonadales</taxon>
        <taxon>Pelagomonadaceae</taxon>
        <taxon>Aureococcus</taxon>
    </lineage>
</organism>
<keyword evidence="9" id="KW-0735">Signal-anchor</keyword>
<reference evidence="19 20" key="1">
    <citation type="submission" date="2024-03" db="EMBL/GenBank/DDBJ databases">
        <title>Aureococcus anophagefferens CCMP1851 and Kratosvirus quantuckense: Draft genome of a second virus-susceptible host strain in the model system.</title>
        <authorList>
            <person name="Chase E."/>
            <person name="Truchon A.R."/>
            <person name="Schepens W."/>
            <person name="Wilhelm S.W."/>
        </authorList>
    </citation>
    <scope>NUCLEOTIDE SEQUENCE [LARGE SCALE GENOMIC DNA]</scope>
    <source>
        <strain evidence="19 20">CCMP1851</strain>
    </source>
</reference>
<feature type="region of interest" description="Disordered" evidence="17">
    <location>
        <begin position="318"/>
        <end position="356"/>
    </location>
</feature>
<gene>
    <name evidence="19" type="ORF">SO694_00026030</name>
</gene>
<protein>
    <recommendedName>
        <fullName evidence="14">alpha-1,3-mannosyl-glycoprotein 2-beta-N-acetylglucosaminyltransferase</fullName>
        <ecNumber evidence="14">2.4.1.101</ecNumber>
    </recommendedName>
    <alternativeName>
        <fullName evidence="15">N-glycosyl-oligosaccharide-glycoprotein N-acetylglucosaminyltransferase I</fullName>
    </alternativeName>
</protein>
<evidence type="ECO:0000256" key="4">
    <source>
        <dbReference type="ARBA" id="ARBA00006492"/>
    </source>
</evidence>
<sequence>MAAAARSPGAGRSRMEEYLMLALKVMIALVVLHMVGWEMSQEPDLLLASTNLRHRLDGIKTTQAEVQGLVDARRGGGAAAAAAAAPEPPAAPAPPPPPPPSPRPTLAPSPRPTAPPRRADAEAPPLGGVVLVVMAHDRAASVRDCLLRACGRPGGAPRRRRFHGRAGRLRRPRARGGDGGRGGGREGPRLAPRLRAAGRRAGGSRATLPRRSRARPAALAEAFRVPGAEFALLLEDDLRVAGDFFDLFAFAAVELGADASLWCASAWNDNAGPAAAGFDWRPGVLRRTTYFPGLGWMVGKATFERDFSGRVACGADDGLGPLDPGRDARRRPRVPLPEVPRVRHAATGGSTNVRGSEAAALERHAFAGDASAVRAFELAPSDLAGAVGGAPRVALGDVGNLPRGASNPAADVLRAFGEKTAEDDESSDDDEAPAARLYETWRSGDGAACLALGESDALWGRVEALAGCQWASRRIRALETRPRATALSAPLPGRRPRAALAAAVAPLVAGVADEFEICADAAAAPADEPDFSDAAFRFAAAPRWRHGARRGRAGARGPAAGPRRRLGTSTARTSATRTANARVALLLPIVAAAAAAARPPPPLQQAPPGARWGGCDRVRRG</sequence>
<comment type="pathway">
    <text evidence="3">Protein modification; protein glycosylation.</text>
</comment>
<dbReference type="SUPFAM" id="SSF53448">
    <property type="entry name" value="Nucleotide-diphospho-sugar transferases"/>
    <property type="match status" value="1"/>
</dbReference>
<keyword evidence="11" id="KW-0333">Golgi apparatus</keyword>
<evidence type="ECO:0000256" key="11">
    <source>
        <dbReference type="ARBA" id="ARBA00023034"/>
    </source>
</evidence>
<feature type="region of interest" description="Disordered" evidence="17">
    <location>
        <begin position="597"/>
        <end position="621"/>
    </location>
</feature>
<feature type="compositionally biased region" description="Pro residues" evidence="17">
    <location>
        <begin position="86"/>
        <end position="115"/>
    </location>
</feature>
<dbReference type="EC" id="2.4.1.101" evidence="14"/>
<dbReference type="PANTHER" id="PTHR10468">
    <property type="entry name" value="PROTEIN O-LINKED-MANNOSE BETA-1,2-N-ACETYLGLUCOSAMINYLTRANSFERASE 1/ALPHA-1,3-MANNOSYL-GLYCOPROTEIN 2-BETA-N-ACETYLGLUCOSAMINYLTRANSFERASE"/>
    <property type="match status" value="1"/>
</dbReference>
<keyword evidence="10 18" id="KW-1133">Transmembrane helix</keyword>
<dbReference type="InterPro" id="IPR029044">
    <property type="entry name" value="Nucleotide-diphossugar_trans"/>
</dbReference>
<comment type="catalytic activity">
    <reaction evidence="16">
        <text>N(4)-(alpha-D-Man-(1-&gt;3)-[alpha-D-Man-(1-&gt;3)-[alpha-D-Man-(1-&gt;6)]-alpha-D-Man-(1-&gt;6)]-beta-D-Man-(1-&gt;4)-beta-D-GlcNAc-(1-&gt;4)-beta-D-GlcNAc)-L-asparaginyl-[protein] (N-glucan mannose isomer 5A1,2) + UDP-N-acetyl-alpha-D-glucosamine = N(4)-{beta-D-GlcNAc-(1-&gt;2)-alpha-D-Man-(1-&gt;3)-[alpha-D-Man-(1-&gt;3)-[alpha-D-Man-(1-&gt;6)]-alpha-D-Man-(1-&gt;6)]-beta-D-Man-(1-&gt;4)-beta-D-GlcNAc-(1-&gt;4)-beta-D-GlcNAc}-L-asparaginyl-[protein] + UDP + H(+)</text>
        <dbReference type="Rhea" id="RHEA:11456"/>
        <dbReference type="Rhea" id="RHEA-COMP:14367"/>
        <dbReference type="Rhea" id="RHEA-COMP:14368"/>
        <dbReference type="ChEBI" id="CHEBI:15378"/>
        <dbReference type="ChEBI" id="CHEBI:57705"/>
        <dbReference type="ChEBI" id="CHEBI:58223"/>
        <dbReference type="ChEBI" id="CHEBI:59087"/>
        <dbReference type="ChEBI" id="CHEBI:60625"/>
        <dbReference type="EC" id="2.4.1.101"/>
    </reaction>
</comment>
<dbReference type="InterPro" id="IPR004139">
    <property type="entry name" value="Glyco_trans_13"/>
</dbReference>
<evidence type="ECO:0000256" key="17">
    <source>
        <dbReference type="SAM" id="MobiDB-lite"/>
    </source>
</evidence>
<keyword evidence="8" id="KW-0479">Metal-binding</keyword>
<comment type="cofactor">
    <cofactor evidence="1">
        <name>Mn(2+)</name>
        <dbReference type="ChEBI" id="CHEBI:29035"/>
    </cofactor>
</comment>
<evidence type="ECO:0000256" key="9">
    <source>
        <dbReference type="ARBA" id="ARBA00022968"/>
    </source>
</evidence>
<evidence type="ECO:0000256" key="10">
    <source>
        <dbReference type="ARBA" id="ARBA00022989"/>
    </source>
</evidence>
<feature type="compositionally biased region" description="Basic residues" evidence="17">
    <location>
        <begin position="157"/>
        <end position="174"/>
    </location>
</feature>
<comment type="caution">
    <text evidence="19">The sequence shown here is derived from an EMBL/GenBank/DDBJ whole genome shotgun (WGS) entry which is preliminary data.</text>
</comment>